<dbReference type="Gene3D" id="2.40.440.10">
    <property type="entry name" value="L,D-transpeptidase catalytic domain-like"/>
    <property type="match status" value="1"/>
</dbReference>
<evidence type="ECO:0000256" key="5">
    <source>
        <dbReference type="ARBA" id="ARBA00022984"/>
    </source>
</evidence>
<dbReference type="Proteomes" id="UP000323708">
    <property type="component" value="Unassembled WGS sequence"/>
</dbReference>
<dbReference type="InterPro" id="IPR045380">
    <property type="entry name" value="LD_TPept_scaffold_dom"/>
</dbReference>
<gene>
    <name evidence="10" type="ORF">F0M18_14910</name>
</gene>
<dbReference type="PANTHER" id="PTHR41533:SF2">
    <property type="entry name" value="BLR7131 PROTEIN"/>
    <property type="match status" value="1"/>
</dbReference>
<keyword evidence="5 7" id="KW-0573">Peptidoglycan synthesis</keyword>
<dbReference type="Pfam" id="PF01471">
    <property type="entry name" value="PG_binding_1"/>
    <property type="match status" value="1"/>
</dbReference>
<protein>
    <submittedName>
        <fullName evidence="10">L,D-transpeptidase family protein</fullName>
    </submittedName>
</protein>
<dbReference type="InterPro" id="IPR036366">
    <property type="entry name" value="PGBDSf"/>
</dbReference>
<organism evidence="10 11">
    <name type="scientific">Pseudohalioglobus sediminis</name>
    <dbReference type="NCBI Taxonomy" id="2606449"/>
    <lineage>
        <taxon>Bacteria</taxon>
        <taxon>Pseudomonadati</taxon>
        <taxon>Pseudomonadota</taxon>
        <taxon>Gammaproteobacteria</taxon>
        <taxon>Cellvibrionales</taxon>
        <taxon>Halieaceae</taxon>
        <taxon>Pseudohalioglobus</taxon>
    </lineage>
</organism>
<evidence type="ECO:0000256" key="3">
    <source>
        <dbReference type="ARBA" id="ARBA00022679"/>
    </source>
</evidence>
<keyword evidence="11" id="KW-1185">Reference proteome</keyword>
<dbReference type="GO" id="GO:0004180">
    <property type="term" value="F:carboxypeptidase activity"/>
    <property type="evidence" value="ECO:0007669"/>
    <property type="project" value="UniProtKB-ARBA"/>
</dbReference>
<evidence type="ECO:0000256" key="4">
    <source>
        <dbReference type="ARBA" id="ARBA00022960"/>
    </source>
</evidence>
<evidence type="ECO:0000256" key="8">
    <source>
        <dbReference type="SAM" id="MobiDB-lite"/>
    </source>
</evidence>
<feature type="active site" description="Proton donor/acceptor" evidence="7">
    <location>
        <position position="484"/>
    </location>
</feature>
<dbReference type="GO" id="GO:0008360">
    <property type="term" value="P:regulation of cell shape"/>
    <property type="evidence" value="ECO:0007669"/>
    <property type="project" value="UniProtKB-UniRule"/>
</dbReference>
<keyword evidence="6 7" id="KW-0961">Cell wall biogenesis/degradation</keyword>
<dbReference type="PROSITE" id="PS52029">
    <property type="entry name" value="LD_TPASE"/>
    <property type="match status" value="1"/>
</dbReference>
<name>A0A5B0WT30_9GAMM</name>
<keyword evidence="4 7" id="KW-0133">Cell shape</keyword>
<dbReference type="PANTHER" id="PTHR41533">
    <property type="entry name" value="L,D-TRANSPEPTIDASE HI_1667-RELATED"/>
    <property type="match status" value="1"/>
</dbReference>
<dbReference type="InterPro" id="IPR052905">
    <property type="entry name" value="LD-transpeptidase_YkuD-like"/>
</dbReference>
<evidence type="ECO:0000313" key="10">
    <source>
        <dbReference type="EMBL" id="KAA1189637.1"/>
    </source>
</evidence>
<comment type="similarity">
    <text evidence="2">Belongs to the YkuD family.</text>
</comment>
<dbReference type="SUPFAM" id="SSF47090">
    <property type="entry name" value="PGBD-like"/>
    <property type="match status" value="1"/>
</dbReference>
<feature type="domain" description="L,D-TPase catalytic" evidence="9">
    <location>
        <begin position="352"/>
        <end position="535"/>
    </location>
</feature>
<reference evidence="10 11" key="1">
    <citation type="submission" date="2019-09" db="EMBL/GenBank/DDBJ databases">
        <authorList>
            <person name="Chen X.-Y."/>
        </authorList>
    </citation>
    <scope>NUCLEOTIDE SEQUENCE [LARGE SCALE GENOMIC DNA]</scope>
    <source>
        <strain evidence="10 11">NY5</strain>
    </source>
</reference>
<evidence type="ECO:0000256" key="7">
    <source>
        <dbReference type="PROSITE-ProRule" id="PRU01373"/>
    </source>
</evidence>
<dbReference type="AlphaFoldDB" id="A0A5B0WT30"/>
<dbReference type="GO" id="GO:0071555">
    <property type="term" value="P:cell wall organization"/>
    <property type="evidence" value="ECO:0007669"/>
    <property type="project" value="UniProtKB-UniRule"/>
</dbReference>
<evidence type="ECO:0000256" key="1">
    <source>
        <dbReference type="ARBA" id="ARBA00004752"/>
    </source>
</evidence>
<dbReference type="Gene3D" id="1.10.101.10">
    <property type="entry name" value="PGBD-like superfamily/PGBD"/>
    <property type="match status" value="1"/>
</dbReference>
<keyword evidence="3" id="KW-0808">Transferase</keyword>
<dbReference type="InterPro" id="IPR036365">
    <property type="entry name" value="PGBD-like_sf"/>
</dbReference>
<sequence>MLWETRNHNLRCPPAGCREQTKSGNLSQPPTADNLRGNSGYPASPMRQLVIFATLLPLLLPIAARADLQQELMQVTEHLLMDGAGQLPAGGVVNQPEIIADFYAGNDYQPAWQDREQVRGILDLLGAAAADGLNPADYHYPTLQTLWQRQYEAWENRDRLRARFDVLLSDGLILFIRHLLQGKVDPKQLDPAFNYDRLDFEPGRVSESLRTAIATGSVFDLVERARPGQNFYLQMKAALAYFRELAAAETFVAVADDVVLKPGQSHANVVPLRQRLARLGYLSAEAPAGSTVYDDALESAVRRFQRDHGIDVDGIIGRQSYAFLNMTWDQRVDSLRVNMDRLRWISRETAEDAIIVNIAGFELYYLRDGELLWETPVMTGTIEHQTPIFTARLKYLEFNPIWTVPRSIIRRSLFPAFRANPQYAIDNRYHLYDRSGRQVDPRDLDWSAYSPDNFPFRVVQQPWANNALGRVKFIFPNRHAIYLHDTPAKALFSRSSRAFSSGCVRVQNPFAFAEVLLNDPDNWSLEQINALVDSREQQYRVYLQREVDVMLMYWTTSPTRGDKLQFHADVYGKDAAALAALNAPPGRG</sequence>
<feature type="active site" description="Nucleophile" evidence="7">
    <location>
        <position position="503"/>
    </location>
</feature>
<comment type="caution">
    <text evidence="10">The sequence shown here is derived from an EMBL/GenBank/DDBJ whole genome shotgun (WGS) entry which is preliminary data.</text>
</comment>
<dbReference type="Pfam" id="PF03734">
    <property type="entry name" value="YkuD"/>
    <property type="match status" value="1"/>
</dbReference>
<dbReference type="Pfam" id="PF20142">
    <property type="entry name" value="Scaffold"/>
    <property type="match status" value="1"/>
</dbReference>
<dbReference type="InterPro" id="IPR005490">
    <property type="entry name" value="LD_TPept_cat_dom"/>
</dbReference>
<dbReference type="CDD" id="cd16913">
    <property type="entry name" value="YkuD_like"/>
    <property type="match status" value="1"/>
</dbReference>
<proteinExistence type="inferred from homology"/>
<dbReference type="SUPFAM" id="SSF141523">
    <property type="entry name" value="L,D-transpeptidase catalytic domain-like"/>
    <property type="match status" value="1"/>
</dbReference>
<dbReference type="InterPro" id="IPR002477">
    <property type="entry name" value="Peptidoglycan-bd-like"/>
</dbReference>
<dbReference type="GO" id="GO:0016740">
    <property type="term" value="F:transferase activity"/>
    <property type="evidence" value="ECO:0007669"/>
    <property type="project" value="UniProtKB-KW"/>
</dbReference>
<feature type="region of interest" description="Disordered" evidence="8">
    <location>
        <begin position="14"/>
        <end position="39"/>
    </location>
</feature>
<dbReference type="EMBL" id="VTUX01000007">
    <property type="protein sequence ID" value="KAA1189637.1"/>
    <property type="molecule type" value="Genomic_DNA"/>
</dbReference>
<dbReference type="GO" id="GO:0009252">
    <property type="term" value="P:peptidoglycan biosynthetic process"/>
    <property type="evidence" value="ECO:0007669"/>
    <property type="project" value="UniProtKB-UniPathway"/>
</dbReference>
<evidence type="ECO:0000256" key="6">
    <source>
        <dbReference type="ARBA" id="ARBA00023316"/>
    </source>
</evidence>
<dbReference type="InterPro" id="IPR038063">
    <property type="entry name" value="Transpep_catalytic_dom"/>
</dbReference>
<accession>A0A5B0WT30</accession>
<evidence type="ECO:0000256" key="2">
    <source>
        <dbReference type="ARBA" id="ARBA00005992"/>
    </source>
</evidence>
<dbReference type="UniPathway" id="UPA00219"/>
<feature type="compositionally biased region" description="Polar residues" evidence="8">
    <location>
        <begin position="22"/>
        <end position="31"/>
    </location>
</feature>
<evidence type="ECO:0000259" key="9">
    <source>
        <dbReference type="PROSITE" id="PS52029"/>
    </source>
</evidence>
<comment type="pathway">
    <text evidence="1 7">Cell wall biogenesis; peptidoglycan biosynthesis.</text>
</comment>
<evidence type="ECO:0000313" key="11">
    <source>
        <dbReference type="Proteomes" id="UP000323708"/>
    </source>
</evidence>